<name>A0A255YC30_9SPHN</name>
<comment type="caution">
    <text evidence="1">The sequence shown here is derived from an EMBL/GenBank/DDBJ whole genome shotgun (WGS) entry which is preliminary data.</text>
</comment>
<gene>
    <name evidence="1" type="ORF">CHU93_11625</name>
</gene>
<organism evidence="1 2">
    <name type="scientific">Sandarakinorhabdus cyanobacteriorum</name>
    <dbReference type="NCBI Taxonomy" id="1981098"/>
    <lineage>
        <taxon>Bacteria</taxon>
        <taxon>Pseudomonadati</taxon>
        <taxon>Pseudomonadota</taxon>
        <taxon>Alphaproteobacteria</taxon>
        <taxon>Sphingomonadales</taxon>
        <taxon>Sphingosinicellaceae</taxon>
        <taxon>Sandarakinorhabdus</taxon>
    </lineage>
</organism>
<dbReference type="AlphaFoldDB" id="A0A255YC30"/>
<evidence type="ECO:0008006" key="3">
    <source>
        <dbReference type="Google" id="ProtNLM"/>
    </source>
</evidence>
<keyword evidence="2" id="KW-1185">Reference proteome</keyword>
<sequence>MQIMASVVETIQVPAAVAADLDALVAAGHGPSRAAVVAALVAREREAAARRDAFEAAIAEGEASGSCGITLNEIMAEARRRHGRS</sequence>
<dbReference type="EMBL" id="NOXT01000116">
    <property type="protein sequence ID" value="OYQ26761.1"/>
    <property type="molecule type" value="Genomic_DNA"/>
</dbReference>
<reference evidence="1 2" key="1">
    <citation type="submission" date="2017-07" db="EMBL/GenBank/DDBJ databases">
        <title>Sandarakinorhabdus cyanobacteriorum sp. nov., a novel bacterium isolated from cyanobacterial aggregates in a eutrophic lake.</title>
        <authorList>
            <person name="Cai H."/>
        </authorList>
    </citation>
    <scope>NUCLEOTIDE SEQUENCE [LARGE SCALE GENOMIC DNA]</scope>
    <source>
        <strain evidence="1 2">TH057</strain>
    </source>
</reference>
<proteinExistence type="predicted"/>
<evidence type="ECO:0000313" key="1">
    <source>
        <dbReference type="EMBL" id="OYQ26761.1"/>
    </source>
</evidence>
<accession>A0A255YC30</accession>
<evidence type="ECO:0000313" key="2">
    <source>
        <dbReference type="Proteomes" id="UP000216991"/>
    </source>
</evidence>
<dbReference type="Proteomes" id="UP000216991">
    <property type="component" value="Unassembled WGS sequence"/>
</dbReference>
<protein>
    <recommendedName>
        <fullName evidence="3">Ribbon-helix-helix protein CopG domain-containing protein</fullName>
    </recommendedName>
</protein>